<sequence length="718" mass="80572">MNWIRTMFSRKKGDSVVQKIENPPVPEGGQKTAKITADNPITSSEEDALGRLKPASSFAEQVLTLDSSEGVVVGVLGPWGSGKTSFVNLSQSFLKESGVTVLEFNPWMFSGADQLVQSFFIELSAQLKLRPGLSEIGELIEDYGDTFSGLGWLPLVGPWIERGRVVTDLVAKALQRKKEGVKSSQNRVRQSLKKIDKPIVVILDDIDRLSTQEIRDVFKLVRLTANFPNIIYLLAFDRYRVEQALGEQGIPGRDYLEKILQIAIDLPAVPEHVLNTQIFNAINGALADVENPGNFDSDLWPDVFMEVIRPLIRNMRDVRRYAAAIHGTARDIGGQVALVDVLALEAVRVFLPDVFHSLHTSVDGLTTTSGGYGYREDPPELKNQIDNLVAKGGEHEESIRNLIRRLFPGGERHLGGSHYGGDWTNRWLKERRVAHVEVLRYYLERVAGEKLQAFSDAEIAWSLITYKAEFETYLKLLPLDRLQDVISSLEAYEDDFADQHVIPGTVVLLNLLPQLPDRQRGMFDLDTRLVVGRVVYRLVRALKEPEAIEAAVKEILPQIKSLSSRQELITDVGYQGSGHKLVSEEAAKAFEVEWRAQVRSASPEELASETDLLRTMLLVKREADPDEPDLMVPDNTDITYALLKSARSDVRIQSMGSRAVRLKPRLAWDILIDLYGDENVLRDRIDQLKASPPDEIGDLFELADKYLSGWRPKDFGDE</sequence>
<dbReference type="Proteomes" id="UP000009080">
    <property type="component" value="Chromosome"/>
</dbReference>
<accession>C5BN39</accession>
<dbReference type="Pfam" id="PF07693">
    <property type="entry name" value="KAP_NTPase"/>
    <property type="match status" value="1"/>
</dbReference>
<dbReference type="InterPro" id="IPR027417">
    <property type="entry name" value="P-loop_NTPase"/>
</dbReference>
<gene>
    <name evidence="2" type="ordered locus">TERTU_0538</name>
</gene>
<evidence type="ECO:0000313" key="2">
    <source>
        <dbReference type="EMBL" id="ACR13305.1"/>
    </source>
</evidence>
<evidence type="ECO:0000259" key="1">
    <source>
        <dbReference type="Pfam" id="PF07693"/>
    </source>
</evidence>
<evidence type="ECO:0000313" key="3">
    <source>
        <dbReference type="Proteomes" id="UP000009080"/>
    </source>
</evidence>
<dbReference type="InterPro" id="IPR011646">
    <property type="entry name" value="KAP_P-loop"/>
</dbReference>
<dbReference type="SUPFAM" id="SSF52540">
    <property type="entry name" value="P-loop containing nucleoside triphosphate hydrolases"/>
    <property type="match status" value="1"/>
</dbReference>
<dbReference type="STRING" id="377629.TERTU_0538"/>
<name>C5BN39_TERTT</name>
<dbReference type="PANTHER" id="PTHR22674:SF6">
    <property type="entry name" value="NTPASE KAP FAMILY P-LOOP DOMAIN-CONTAINING PROTEIN 1"/>
    <property type="match status" value="1"/>
</dbReference>
<proteinExistence type="predicted"/>
<dbReference type="KEGG" id="ttu:TERTU_0538"/>
<organism evidence="2 3">
    <name type="scientific">Teredinibacter turnerae (strain ATCC 39867 / T7901)</name>
    <dbReference type="NCBI Taxonomy" id="377629"/>
    <lineage>
        <taxon>Bacteria</taxon>
        <taxon>Pseudomonadati</taxon>
        <taxon>Pseudomonadota</taxon>
        <taxon>Gammaproteobacteria</taxon>
        <taxon>Cellvibrionales</taxon>
        <taxon>Cellvibrionaceae</taxon>
        <taxon>Teredinibacter</taxon>
    </lineage>
</organism>
<protein>
    <submittedName>
        <fullName evidence="2">KAP family P-loop domain protein</fullName>
    </submittedName>
</protein>
<dbReference type="AlphaFoldDB" id="C5BN39"/>
<dbReference type="PANTHER" id="PTHR22674">
    <property type="entry name" value="NTPASE, KAP FAMILY P-LOOP DOMAIN-CONTAINING 1"/>
    <property type="match status" value="1"/>
</dbReference>
<keyword evidence="3" id="KW-1185">Reference proteome</keyword>
<dbReference type="eggNOG" id="COG4928">
    <property type="taxonomic scope" value="Bacteria"/>
</dbReference>
<dbReference type="OrthoDB" id="88903at2"/>
<dbReference type="EMBL" id="CP001614">
    <property type="protein sequence ID" value="ACR13305.1"/>
    <property type="molecule type" value="Genomic_DNA"/>
</dbReference>
<feature type="domain" description="KAP NTPase" evidence="1">
    <location>
        <begin position="55"/>
        <end position="329"/>
    </location>
</feature>
<dbReference type="InterPro" id="IPR052754">
    <property type="entry name" value="NTPase_KAP_P-loop"/>
</dbReference>
<dbReference type="HOGENOM" id="CLU_021357_0_0_6"/>
<dbReference type="Gene3D" id="3.40.50.300">
    <property type="entry name" value="P-loop containing nucleotide triphosphate hydrolases"/>
    <property type="match status" value="1"/>
</dbReference>
<reference evidence="2 3" key="1">
    <citation type="journal article" date="2009" name="PLoS ONE">
        <title>The complete genome of Teredinibacter turnerae T7901: an intracellular endosymbiont of marine wood-boring bivalves (shipworms).</title>
        <authorList>
            <person name="Yang J.C."/>
            <person name="Madupu R."/>
            <person name="Durkin A.S."/>
            <person name="Ekborg N.A."/>
            <person name="Pedamallu C.S."/>
            <person name="Hostetler J.B."/>
            <person name="Radune D."/>
            <person name="Toms B.S."/>
            <person name="Henrissat B."/>
            <person name="Coutinho P.M."/>
            <person name="Schwarz S."/>
            <person name="Field L."/>
            <person name="Trindade-Silva A.E."/>
            <person name="Soares C.A.G."/>
            <person name="Elshahawi S."/>
            <person name="Hanora A."/>
            <person name="Schmidt E.W."/>
            <person name="Haygood M.G."/>
            <person name="Posfai J."/>
            <person name="Benner J."/>
            <person name="Madinger C."/>
            <person name="Nove J."/>
            <person name="Anton B."/>
            <person name="Chaudhary K."/>
            <person name="Foster J."/>
            <person name="Holman A."/>
            <person name="Kumar S."/>
            <person name="Lessard P.A."/>
            <person name="Luyten Y.A."/>
            <person name="Slatko B."/>
            <person name="Wood N."/>
            <person name="Wu B."/>
            <person name="Teplitski M."/>
            <person name="Mougous J.D."/>
            <person name="Ward N."/>
            <person name="Eisen J.A."/>
            <person name="Badger J.H."/>
            <person name="Distel D.L."/>
        </authorList>
    </citation>
    <scope>NUCLEOTIDE SEQUENCE [LARGE SCALE GENOMIC DNA]</scope>
    <source>
        <strain evidence="3">ATCC 39867 / T7901</strain>
    </source>
</reference>